<dbReference type="Pfam" id="PF21746">
    <property type="entry name" value="DUF6869"/>
    <property type="match status" value="1"/>
</dbReference>
<gene>
    <name evidence="2" type="ORF">HL667_28210</name>
</gene>
<dbReference type="EMBL" id="JABFDN010000013">
    <property type="protein sequence ID" value="NPU68916.1"/>
    <property type="molecule type" value="Genomic_DNA"/>
</dbReference>
<proteinExistence type="predicted"/>
<dbReference type="RefSeq" id="WP_172113984.1">
    <property type="nucleotide sequence ID" value="NZ_JABFDN010000013.1"/>
</dbReference>
<evidence type="ECO:0000313" key="2">
    <source>
        <dbReference type="EMBL" id="NPU68916.1"/>
    </source>
</evidence>
<sequence>MTKQSVHDLAQAWIDYHRLSPSEANGGQLVSAWEALDALVRDQPEVAWPIIQQLWMLDPSDRILALIAAGPVEDLLCHHGPDFIGRIEQLANQDAVVRKMLGAVWGQSRMVDDVWRRLKAVAGSSF</sequence>
<name>A0ABX2CL53_9BRAD</name>
<comment type="caution">
    <text evidence="2">The sequence shown here is derived from an EMBL/GenBank/DDBJ whole genome shotgun (WGS) entry which is preliminary data.</text>
</comment>
<organism evidence="2 3">
    <name type="scientific">Bradyrhizobium aeschynomenes</name>
    <dbReference type="NCBI Taxonomy" id="2734909"/>
    <lineage>
        <taxon>Bacteria</taxon>
        <taxon>Pseudomonadati</taxon>
        <taxon>Pseudomonadota</taxon>
        <taxon>Alphaproteobacteria</taxon>
        <taxon>Hyphomicrobiales</taxon>
        <taxon>Nitrobacteraceae</taxon>
        <taxon>Bradyrhizobium</taxon>
    </lineage>
</organism>
<dbReference type="InterPro" id="IPR049221">
    <property type="entry name" value="DUF6869"/>
</dbReference>
<accession>A0ABX2CL53</accession>
<protein>
    <recommendedName>
        <fullName evidence="1">DUF6869 domain-containing protein</fullName>
    </recommendedName>
</protein>
<evidence type="ECO:0000259" key="1">
    <source>
        <dbReference type="Pfam" id="PF21746"/>
    </source>
</evidence>
<reference evidence="2" key="1">
    <citation type="submission" date="2020-05" db="EMBL/GenBank/DDBJ databases">
        <title>Nod-independent and nitrogen-fixing Bradyrhizobium aeschynomene sp. nov. isolated from nodules of Aeschynomene indica.</title>
        <authorList>
            <person name="Zhang Z."/>
        </authorList>
    </citation>
    <scope>NUCLEOTIDE SEQUENCE</scope>
    <source>
        <strain evidence="2">83012</strain>
    </source>
</reference>
<keyword evidence="3" id="KW-1185">Reference proteome</keyword>
<dbReference type="Proteomes" id="UP000886476">
    <property type="component" value="Unassembled WGS sequence"/>
</dbReference>
<feature type="domain" description="DUF6869" evidence="1">
    <location>
        <begin position="31"/>
        <end position="122"/>
    </location>
</feature>
<evidence type="ECO:0000313" key="3">
    <source>
        <dbReference type="Proteomes" id="UP000886476"/>
    </source>
</evidence>